<sequence>MYDTINIGQIAEVVKPDQKIDFRNPFQIAPPGWRLRGEAWWLLLSVFGKPEGNPRRSPDLSRTDSETGEYQFGPGHFDPIDQSGREFVNTPGEFRGGTGTVQIIRYHSSPVGPYDELMIVPGKFNVPEELGGGSMSQITCIYVSSLQSVFNGRTHWNVPKKLAHFEFIAEPCGSVTIKVYALESYTFASLKKGSDVCFQPTFASIPFFSTTFHSFGPENLRVPFRTSYLPVCTTIAQPPLREGDLTLGSVGSSTWKKFEVDVSGRVGLRKAEGSLKSSNGSKRFADDEKFPDFKPYQIGIHWKDAIIDIGRPTILSKIKK</sequence>
<reference evidence="3" key="1">
    <citation type="journal article" date="2011" name="Proc. Natl. Acad. Sci. U.S.A.">
        <title>Obligate biotrophy features unraveled by the genomic analysis of rust fungi.</title>
        <authorList>
            <person name="Duplessis S."/>
            <person name="Cuomo C.A."/>
            <person name="Lin Y.-C."/>
            <person name="Aerts A."/>
            <person name="Tisserant E."/>
            <person name="Veneault-Fourrey C."/>
            <person name="Joly D.L."/>
            <person name="Hacquard S."/>
            <person name="Amselem J."/>
            <person name="Cantarel B.L."/>
            <person name="Chiu R."/>
            <person name="Coutinho P.M."/>
            <person name="Feau N."/>
            <person name="Field M."/>
            <person name="Frey P."/>
            <person name="Gelhaye E."/>
            <person name="Goldberg J."/>
            <person name="Grabherr M.G."/>
            <person name="Kodira C.D."/>
            <person name="Kohler A."/>
            <person name="Kuees U."/>
            <person name="Lindquist E.A."/>
            <person name="Lucas S.M."/>
            <person name="Mago R."/>
            <person name="Mauceli E."/>
            <person name="Morin E."/>
            <person name="Murat C."/>
            <person name="Pangilinan J.L."/>
            <person name="Park R."/>
            <person name="Pearson M."/>
            <person name="Quesneville H."/>
            <person name="Rouhier N."/>
            <person name="Sakthikumar S."/>
            <person name="Salamov A.A."/>
            <person name="Schmutz J."/>
            <person name="Selles B."/>
            <person name="Shapiro H."/>
            <person name="Tanguay P."/>
            <person name="Tuskan G.A."/>
            <person name="Henrissat B."/>
            <person name="Van de Peer Y."/>
            <person name="Rouze P."/>
            <person name="Ellis J.G."/>
            <person name="Dodds P.N."/>
            <person name="Schein J.E."/>
            <person name="Zhong S."/>
            <person name="Hamelin R.C."/>
            <person name="Grigoriev I.V."/>
            <person name="Szabo L.J."/>
            <person name="Martin F."/>
        </authorList>
    </citation>
    <scope>NUCLEOTIDE SEQUENCE [LARGE SCALE GENOMIC DNA]</scope>
    <source>
        <strain evidence="3">98AG31 / pathotype 3-4-7</strain>
    </source>
</reference>
<dbReference type="PANTHER" id="PTHR40518:SF1">
    <property type="entry name" value="ACETOACETATE DECARBOXYLASE"/>
    <property type="match status" value="1"/>
</dbReference>
<dbReference type="InterPro" id="IPR023375">
    <property type="entry name" value="ADC_dom_sf"/>
</dbReference>
<dbReference type="KEGG" id="mlr:MELLADRAFT_77340"/>
<evidence type="ECO:0000313" key="2">
    <source>
        <dbReference type="EMBL" id="EGG08628.1"/>
    </source>
</evidence>
<dbReference type="eggNOG" id="ENOG502S9HK">
    <property type="taxonomic scope" value="Eukaryota"/>
</dbReference>
<keyword evidence="3" id="KW-1185">Reference proteome</keyword>
<evidence type="ECO:0000313" key="3">
    <source>
        <dbReference type="Proteomes" id="UP000001072"/>
    </source>
</evidence>
<dbReference type="AlphaFoldDB" id="F4RGL4"/>
<dbReference type="SUPFAM" id="SSF160104">
    <property type="entry name" value="Acetoacetate decarboxylase-like"/>
    <property type="match status" value="1"/>
</dbReference>
<name>F4RGL4_MELLP</name>
<dbReference type="Proteomes" id="UP000001072">
    <property type="component" value="Unassembled WGS sequence"/>
</dbReference>
<dbReference type="GeneID" id="18932928"/>
<protein>
    <submittedName>
        <fullName evidence="2">Uncharacterized protein</fullName>
    </submittedName>
</protein>
<dbReference type="EMBL" id="GL883100">
    <property type="protein sequence ID" value="EGG08628.1"/>
    <property type="molecule type" value="Genomic_DNA"/>
</dbReference>
<organism evidence="3">
    <name type="scientific">Melampsora larici-populina (strain 98AG31 / pathotype 3-4-7)</name>
    <name type="common">Poplar leaf rust fungus</name>
    <dbReference type="NCBI Taxonomy" id="747676"/>
    <lineage>
        <taxon>Eukaryota</taxon>
        <taxon>Fungi</taxon>
        <taxon>Dikarya</taxon>
        <taxon>Basidiomycota</taxon>
        <taxon>Pucciniomycotina</taxon>
        <taxon>Pucciniomycetes</taxon>
        <taxon>Pucciniales</taxon>
        <taxon>Melampsoraceae</taxon>
        <taxon>Melampsora</taxon>
    </lineage>
</organism>
<dbReference type="HOGENOM" id="CLU_050866_1_1_1"/>
<dbReference type="VEuPathDB" id="FungiDB:MELLADRAFT_77340"/>
<dbReference type="PANTHER" id="PTHR40518">
    <property type="entry name" value="ACETOACETATE DECARBOXYLASE"/>
    <property type="match status" value="1"/>
</dbReference>
<dbReference type="InParanoid" id="F4RGL4"/>
<gene>
    <name evidence="2" type="ORF">MELLADRAFT_77340</name>
</gene>
<evidence type="ECO:0000256" key="1">
    <source>
        <dbReference type="SAM" id="MobiDB-lite"/>
    </source>
</evidence>
<proteinExistence type="predicted"/>
<dbReference type="Gene3D" id="2.40.400.10">
    <property type="entry name" value="Acetoacetate decarboxylase-like"/>
    <property type="match status" value="1"/>
</dbReference>
<feature type="compositionally biased region" description="Basic and acidic residues" evidence="1">
    <location>
        <begin position="52"/>
        <end position="65"/>
    </location>
</feature>
<accession>F4RGL4</accession>
<feature type="region of interest" description="Disordered" evidence="1">
    <location>
        <begin position="51"/>
        <end position="75"/>
    </location>
</feature>
<dbReference type="OrthoDB" id="9970474at2759"/>
<dbReference type="RefSeq" id="XP_007408214.1">
    <property type="nucleotide sequence ID" value="XM_007408152.1"/>
</dbReference>